<dbReference type="PRINTS" id="PR00109">
    <property type="entry name" value="TYRKINASE"/>
</dbReference>
<name>A0A7R8WVI0_9CRUS</name>
<dbReference type="PROSITE" id="PS50011">
    <property type="entry name" value="PROTEIN_KINASE_DOM"/>
    <property type="match status" value="1"/>
</dbReference>
<dbReference type="GO" id="GO:0005524">
    <property type="term" value="F:ATP binding"/>
    <property type="evidence" value="ECO:0007669"/>
    <property type="project" value="UniProtKB-KW"/>
</dbReference>
<evidence type="ECO:0000313" key="3">
    <source>
        <dbReference type="EMBL" id="CAD7237991.1"/>
    </source>
</evidence>
<dbReference type="GO" id="GO:0002009">
    <property type="term" value="P:morphogenesis of an epithelium"/>
    <property type="evidence" value="ECO:0007669"/>
    <property type="project" value="UniProtKB-ARBA"/>
</dbReference>
<dbReference type="PANTHER" id="PTHR24418">
    <property type="entry name" value="TYROSINE-PROTEIN KINASE"/>
    <property type="match status" value="1"/>
</dbReference>
<dbReference type="GO" id="GO:0004713">
    <property type="term" value="F:protein tyrosine kinase activity"/>
    <property type="evidence" value="ECO:0007669"/>
    <property type="project" value="InterPro"/>
</dbReference>
<protein>
    <submittedName>
        <fullName evidence="3">Uncharacterized protein</fullName>
    </submittedName>
</protein>
<dbReference type="Pfam" id="PF07714">
    <property type="entry name" value="PK_Tyr_Ser-Thr"/>
    <property type="match status" value="1"/>
</dbReference>
<dbReference type="AlphaFoldDB" id="A0A7R8WVI0"/>
<dbReference type="InterPro" id="IPR020635">
    <property type="entry name" value="Tyr_kinase_cat_dom"/>
</dbReference>
<accession>A0A7R8WVI0</accession>
<dbReference type="InterPro" id="IPR000719">
    <property type="entry name" value="Prot_kinase_dom"/>
</dbReference>
<dbReference type="InterPro" id="IPR050198">
    <property type="entry name" value="Non-receptor_tyrosine_kinases"/>
</dbReference>
<keyword evidence="2" id="KW-0067">ATP-binding</keyword>
<reference evidence="3" key="1">
    <citation type="submission" date="2020-11" db="EMBL/GenBank/DDBJ databases">
        <authorList>
            <person name="Tran Van P."/>
        </authorList>
    </citation>
    <scope>NUCLEOTIDE SEQUENCE</scope>
</reference>
<keyword evidence="1" id="KW-0547">Nucleotide-binding</keyword>
<dbReference type="EMBL" id="OB694468">
    <property type="protein sequence ID" value="CAD7237991.1"/>
    <property type="molecule type" value="Genomic_DNA"/>
</dbReference>
<dbReference type="InterPro" id="IPR001245">
    <property type="entry name" value="Ser-Thr/Tyr_kinase_cat_dom"/>
</dbReference>
<dbReference type="InterPro" id="IPR008266">
    <property type="entry name" value="Tyr_kinase_AS"/>
</dbReference>
<evidence type="ECO:0000256" key="2">
    <source>
        <dbReference type="ARBA" id="ARBA00022840"/>
    </source>
</evidence>
<dbReference type="SUPFAM" id="SSF56112">
    <property type="entry name" value="Protein kinase-like (PK-like)"/>
    <property type="match status" value="1"/>
</dbReference>
<sequence>MMLTELAPLGSLLDFLRKQCQHMPITLLTEYGIQIASGMAYLEKKRFIHRDLACRNVLLASKEQVKICDFGLMRAIDVNQDCYVMNEAKKVPICNVSLTVSYMQCLA</sequence>
<organism evidence="3">
    <name type="scientific">Cyprideis torosa</name>
    <dbReference type="NCBI Taxonomy" id="163714"/>
    <lineage>
        <taxon>Eukaryota</taxon>
        <taxon>Metazoa</taxon>
        <taxon>Ecdysozoa</taxon>
        <taxon>Arthropoda</taxon>
        <taxon>Crustacea</taxon>
        <taxon>Oligostraca</taxon>
        <taxon>Ostracoda</taxon>
        <taxon>Podocopa</taxon>
        <taxon>Podocopida</taxon>
        <taxon>Cytherocopina</taxon>
        <taxon>Cytheroidea</taxon>
        <taxon>Cytherideidae</taxon>
        <taxon>Cyprideis</taxon>
    </lineage>
</organism>
<proteinExistence type="predicted"/>
<dbReference type="InterPro" id="IPR011009">
    <property type="entry name" value="Kinase-like_dom_sf"/>
</dbReference>
<dbReference type="PROSITE" id="PS00109">
    <property type="entry name" value="PROTEIN_KINASE_TYR"/>
    <property type="match status" value="1"/>
</dbReference>
<dbReference type="SMART" id="SM00219">
    <property type="entry name" value="TyrKc"/>
    <property type="match status" value="1"/>
</dbReference>
<dbReference type="Gene3D" id="1.10.510.10">
    <property type="entry name" value="Transferase(Phosphotransferase) domain 1"/>
    <property type="match status" value="1"/>
</dbReference>
<evidence type="ECO:0000256" key="1">
    <source>
        <dbReference type="ARBA" id="ARBA00022741"/>
    </source>
</evidence>
<dbReference type="OrthoDB" id="635774at2759"/>
<feature type="non-terminal residue" evidence="3">
    <location>
        <position position="107"/>
    </location>
</feature>
<gene>
    <name evidence="3" type="ORF">CTOB1V02_LOCUS15806</name>
</gene>